<dbReference type="EMBL" id="CP009530">
    <property type="protein sequence ID" value="AKB58688.1"/>
    <property type="molecule type" value="Genomic_DNA"/>
</dbReference>
<organism evidence="3 4">
    <name type="scientific">Methanosarcina barkeri 227</name>
    <dbReference type="NCBI Taxonomy" id="1434106"/>
    <lineage>
        <taxon>Archaea</taxon>
        <taxon>Methanobacteriati</taxon>
        <taxon>Methanobacteriota</taxon>
        <taxon>Stenosarchaea group</taxon>
        <taxon>Methanomicrobia</taxon>
        <taxon>Methanosarcinales</taxon>
        <taxon>Methanosarcinaceae</taxon>
        <taxon>Methanosarcina</taxon>
    </lineage>
</organism>
<evidence type="ECO:0000259" key="1">
    <source>
        <dbReference type="Pfam" id="PF17262"/>
    </source>
</evidence>
<dbReference type="Pfam" id="PF17955">
    <property type="entry name" value="Cas6b_N"/>
    <property type="match status" value="1"/>
</dbReference>
<dbReference type="InterPro" id="IPR020209">
    <property type="entry name" value="Cas6b_C"/>
</dbReference>
<accession>A0A0E3R595</accession>
<evidence type="ECO:0000313" key="3">
    <source>
        <dbReference type="EMBL" id="AKB58688.1"/>
    </source>
</evidence>
<dbReference type="InterPro" id="IPR041528">
    <property type="entry name" value="Cas6b_N"/>
</dbReference>
<name>A0A0E3R595_METBA</name>
<feature type="domain" description="Cas6b N-terminal" evidence="2">
    <location>
        <begin position="1"/>
        <end position="102"/>
    </location>
</feature>
<feature type="domain" description="Cas6b C-terminal" evidence="1">
    <location>
        <begin position="106"/>
        <end position="217"/>
    </location>
</feature>
<proteinExistence type="predicted"/>
<dbReference type="RefSeq" id="WP_048120527.1">
    <property type="nucleotide sequence ID" value="NZ_CP009530.1"/>
</dbReference>
<dbReference type="KEGG" id="mbar:MSBR2_2172"/>
<dbReference type="GeneID" id="24801212"/>
<evidence type="ECO:0008006" key="5">
    <source>
        <dbReference type="Google" id="ProtNLM"/>
    </source>
</evidence>
<dbReference type="PATRIC" id="fig|1434106.5.peg.2804"/>
<evidence type="ECO:0000259" key="2">
    <source>
        <dbReference type="Pfam" id="PF17955"/>
    </source>
</evidence>
<sequence length="224" mass="26016">MKLKILEMTFESTKEFTENVTCIRGFFATKFNDLIPLHNHNTDKFVYKYPLVQYKLIEGKPLLIGINEGTEVLKEIFDEFEKITLNHKDYEIIERTMKIKQQDFGLTKEFYFYEFVTPWLALNQNNDEKFKLAGNNEEKAILLRKTLTGNLLSMSKTLGYTVSGQIKCDIDLVPTKSRYKKNNLTSFYGGFIANFCIPDYMGIGKSVSKGYGTIRKIPYQLSQE</sequence>
<dbReference type="AlphaFoldDB" id="A0A0E3R595"/>
<dbReference type="HOGENOM" id="CLU_086561_0_0_2"/>
<protein>
    <recommendedName>
        <fullName evidence="5">DNA repair protein</fullName>
    </recommendedName>
</protein>
<gene>
    <name evidence="3" type="ORF">MSBR2_2172</name>
</gene>
<evidence type="ECO:0000313" key="4">
    <source>
        <dbReference type="Proteomes" id="UP000033079"/>
    </source>
</evidence>
<dbReference type="Pfam" id="PF17262">
    <property type="entry name" value="Cas6b_C"/>
    <property type="match status" value="1"/>
</dbReference>
<dbReference type="Proteomes" id="UP000033079">
    <property type="component" value="Chromosome"/>
</dbReference>
<reference evidence="3 4" key="1">
    <citation type="submission" date="2014-07" db="EMBL/GenBank/DDBJ databases">
        <title>Methanogenic archaea and the global carbon cycle.</title>
        <authorList>
            <person name="Henriksen J.R."/>
            <person name="Luke J."/>
            <person name="Reinhart S."/>
            <person name="Benedict M.N."/>
            <person name="Youngblut N.D."/>
            <person name="Metcalf M.E."/>
            <person name="Whitaker R.J."/>
            <person name="Metcalf W.W."/>
        </authorList>
    </citation>
    <scope>NUCLEOTIDE SEQUENCE [LARGE SCALE GENOMIC DNA]</scope>
    <source>
        <strain evidence="3 4">227</strain>
    </source>
</reference>